<gene>
    <name evidence="1" type="ORF">FYJ91_12235</name>
</gene>
<sequence length="123" mass="13271">MSVVPSTRAAARGSSLSASTARAAQPLGKAAARAATPLKVPRAALARLCVTANICPQVLLRTLGLIAQRDIIPLGIAFERGPRRLRYLIDIEGLSPHHADILASKVSALVRVRSVRWVRPRWH</sequence>
<reference evidence="1 2" key="1">
    <citation type="submission" date="2019-08" db="EMBL/GenBank/DDBJ databases">
        <authorList>
            <person name="Wang G."/>
            <person name="Xu Z."/>
        </authorList>
    </citation>
    <scope>NUCLEOTIDE SEQUENCE [LARGE SCALE GENOMIC DNA]</scope>
    <source>
        <strain evidence="1 2">ZX</strain>
    </source>
</reference>
<dbReference type="AlphaFoldDB" id="A0A5D9C298"/>
<evidence type="ECO:0000313" key="1">
    <source>
        <dbReference type="EMBL" id="TZG25759.1"/>
    </source>
</evidence>
<evidence type="ECO:0000313" key="2">
    <source>
        <dbReference type="Proteomes" id="UP000322077"/>
    </source>
</evidence>
<dbReference type="EMBL" id="VTOU01000003">
    <property type="protein sequence ID" value="TZG25759.1"/>
    <property type="molecule type" value="Genomic_DNA"/>
</dbReference>
<dbReference type="RefSeq" id="WP_149522566.1">
    <property type="nucleotide sequence ID" value="NZ_VTOU01000003.1"/>
</dbReference>
<organism evidence="1 2">
    <name type="scientific">Sphingomonas montanisoli</name>
    <dbReference type="NCBI Taxonomy" id="2606412"/>
    <lineage>
        <taxon>Bacteria</taxon>
        <taxon>Pseudomonadati</taxon>
        <taxon>Pseudomonadota</taxon>
        <taxon>Alphaproteobacteria</taxon>
        <taxon>Sphingomonadales</taxon>
        <taxon>Sphingomonadaceae</taxon>
        <taxon>Sphingomonas</taxon>
    </lineage>
</organism>
<accession>A0A5D9C298</accession>
<protein>
    <submittedName>
        <fullName evidence="1">Uncharacterized protein</fullName>
    </submittedName>
</protein>
<proteinExistence type="predicted"/>
<dbReference type="Proteomes" id="UP000322077">
    <property type="component" value="Unassembled WGS sequence"/>
</dbReference>
<comment type="caution">
    <text evidence="1">The sequence shown here is derived from an EMBL/GenBank/DDBJ whole genome shotgun (WGS) entry which is preliminary data.</text>
</comment>
<keyword evidence="2" id="KW-1185">Reference proteome</keyword>
<name>A0A5D9C298_9SPHN</name>